<dbReference type="InterPro" id="IPR049871">
    <property type="entry name" value="BvgS-like_periplasmic2"/>
</dbReference>
<dbReference type="PROSITE" id="PS50109">
    <property type="entry name" value="HIS_KIN"/>
    <property type="match status" value="1"/>
</dbReference>
<keyword evidence="4" id="KW-0808">Transferase</keyword>
<evidence type="ECO:0000259" key="8">
    <source>
        <dbReference type="PROSITE" id="PS50109"/>
    </source>
</evidence>
<evidence type="ECO:0000256" key="2">
    <source>
        <dbReference type="ARBA" id="ARBA00012438"/>
    </source>
</evidence>
<dbReference type="InterPro" id="IPR001638">
    <property type="entry name" value="Solute-binding_3/MltF_N"/>
</dbReference>
<protein>
    <recommendedName>
        <fullName evidence="2">histidine kinase</fullName>
        <ecNumber evidence="2">2.7.13.3</ecNumber>
    </recommendedName>
</protein>
<dbReference type="InterPro" id="IPR003594">
    <property type="entry name" value="HATPase_dom"/>
</dbReference>
<dbReference type="Pfam" id="PF02518">
    <property type="entry name" value="HATPase_c"/>
    <property type="match status" value="1"/>
</dbReference>
<dbReference type="EC" id="2.7.13.3" evidence="2"/>
<gene>
    <name evidence="10" type="ORF">J1778_03765</name>
</gene>
<evidence type="ECO:0000256" key="6">
    <source>
        <dbReference type="PROSITE-ProRule" id="PRU00169"/>
    </source>
</evidence>
<reference evidence="10 11" key="1">
    <citation type="submission" date="2021-03" db="EMBL/GenBank/DDBJ databases">
        <title>Five novel Rahnella species.</title>
        <authorList>
            <person name="Brady C."/>
            <person name="Asselin J."/>
            <person name="Beer S."/>
            <person name="Bruberg M.B."/>
            <person name="Crampton B."/>
            <person name="Venter S."/>
            <person name="Arnold D."/>
            <person name="Denman S."/>
        </authorList>
    </citation>
    <scope>NUCLEOTIDE SEQUENCE [LARGE SCALE GENOMIC DNA]</scope>
    <source>
        <strain evidence="10 11">H11b</strain>
    </source>
</reference>
<feature type="domain" description="Histidine kinase" evidence="8">
    <location>
        <begin position="707"/>
        <end position="923"/>
    </location>
</feature>
<dbReference type="SMART" id="SM00387">
    <property type="entry name" value="HATPase_c"/>
    <property type="match status" value="1"/>
</dbReference>
<dbReference type="CDD" id="cd13707">
    <property type="entry name" value="PBP2_BvgS_D2"/>
    <property type="match status" value="1"/>
</dbReference>
<evidence type="ECO:0000313" key="10">
    <source>
        <dbReference type="EMBL" id="MBU9854402.1"/>
    </source>
</evidence>
<name>A0ABS6LRC0_9GAMM</name>
<evidence type="ECO:0000256" key="4">
    <source>
        <dbReference type="ARBA" id="ARBA00022679"/>
    </source>
</evidence>
<dbReference type="CDD" id="cd00082">
    <property type="entry name" value="HisKA"/>
    <property type="match status" value="1"/>
</dbReference>
<organism evidence="10 11">
    <name type="scientific">Rahnella bonaserana</name>
    <dbReference type="NCBI Taxonomy" id="2816248"/>
    <lineage>
        <taxon>Bacteria</taxon>
        <taxon>Pseudomonadati</taxon>
        <taxon>Pseudomonadota</taxon>
        <taxon>Gammaproteobacteria</taxon>
        <taxon>Enterobacterales</taxon>
        <taxon>Yersiniaceae</taxon>
        <taxon>Rahnella</taxon>
    </lineage>
</organism>
<dbReference type="PANTHER" id="PTHR43047">
    <property type="entry name" value="TWO-COMPONENT HISTIDINE PROTEIN KINASE"/>
    <property type="match status" value="1"/>
</dbReference>
<comment type="catalytic activity">
    <reaction evidence="1">
        <text>ATP + protein L-histidine = ADP + protein N-phospho-L-histidine.</text>
        <dbReference type="EC" id="2.7.13.3"/>
    </reaction>
</comment>
<dbReference type="SMART" id="SM00388">
    <property type="entry name" value="HisKA"/>
    <property type="match status" value="1"/>
</dbReference>
<evidence type="ECO:0000313" key="11">
    <source>
        <dbReference type="Proteomes" id="UP000734343"/>
    </source>
</evidence>
<keyword evidence="7" id="KW-0472">Membrane</keyword>
<keyword evidence="5" id="KW-0418">Kinase</keyword>
<dbReference type="CDD" id="cd16922">
    <property type="entry name" value="HATPase_EvgS-ArcB-TorS-like"/>
    <property type="match status" value="1"/>
</dbReference>
<evidence type="ECO:0000256" key="3">
    <source>
        <dbReference type="ARBA" id="ARBA00022553"/>
    </source>
</evidence>
<accession>A0ABS6LRC0</accession>
<keyword evidence="11" id="KW-1185">Reference proteome</keyword>
<dbReference type="Proteomes" id="UP000734343">
    <property type="component" value="Unassembled WGS sequence"/>
</dbReference>
<feature type="transmembrane region" description="Helical" evidence="7">
    <location>
        <begin position="529"/>
        <end position="550"/>
    </location>
</feature>
<dbReference type="InterPro" id="IPR001789">
    <property type="entry name" value="Sig_transdc_resp-reg_receiver"/>
</dbReference>
<dbReference type="RefSeq" id="WP_217172053.1">
    <property type="nucleotide sequence ID" value="NZ_JAFMOW010000051.1"/>
</dbReference>
<dbReference type="PROSITE" id="PS50110">
    <property type="entry name" value="RESPONSE_REGULATORY"/>
    <property type="match status" value="1"/>
</dbReference>
<evidence type="ECO:0000256" key="7">
    <source>
        <dbReference type="SAM" id="Phobius"/>
    </source>
</evidence>
<keyword evidence="3 6" id="KW-0597">Phosphoprotein</keyword>
<feature type="modified residue" description="4-aspartylphosphate" evidence="6">
    <location>
        <position position="996"/>
    </location>
</feature>
<keyword evidence="7" id="KW-1133">Transmembrane helix</keyword>
<evidence type="ECO:0000259" key="9">
    <source>
        <dbReference type="PROSITE" id="PS50110"/>
    </source>
</evidence>
<dbReference type="InterPro" id="IPR005467">
    <property type="entry name" value="His_kinase_dom"/>
</dbReference>
<dbReference type="SMART" id="SM00062">
    <property type="entry name" value="PBPb"/>
    <property type="match status" value="2"/>
</dbReference>
<feature type="domain" description="Response regulatory" evidence="9">
    <location>
        <begin position="947"/>
        <end position="1061"/>
    </location>
</feature>
<comment type="caution">
    <text evidence="10">The sequence shown here is derived from an EMBL/GenBank/DDBJ whole genome shotgun (WGS) entry which is preliminary data.</text>
</comment>
<dbReference type="Pfam" id="PF00497">
    <property type="entry name" value="SBP_bac_3"/>
    <property type="match status" value="1"/>
</dbReference>
<proteinExistence type="predicted"/>
<evidence type="ECO:0000256" key="5">
    <source>
        <dbReference type="ARBA" id="ARBA00022777"/>
    </source>
</evidence>
<dbReference type="EMBL" id="JAFMOW010000051">
    <property type="protein sequence ID" value="MBU9854402.1"/>
    <property type="molecule type" value="Genomic_DNA"/>
</dbReference>
<evidence type="ECO:0000256" key="1">
    <source>
        <dbReference type="ARBA" id="ARBA00000085"/>
    </source>
</evidence>
<dbReference type="Pfam" id="PF00512">
    <property type="entry name" value="HisKA"/>
    <property type="match status" value="1"/>
</dbReference>
<dbReference type="Pfam" id="PF00072">
    <property type="entry name" value="Response_reg"/>
    <property type="match status" value="1"/>
</dbReference>
<dbReference type="CDD" id="cd17546">
    <property type="entry name" value="REC_hyHK_CKI1_RcsC-like"/>
    <property type="match status" value="1"/>
</dbReference>
<dbReference type="InterPro" id="IPR003661">
    <property type="entry name" value="HisK_dim/P_dom"/>
</dbReference>
<sequence>MKNILPWIFIFCAFWTGITFAGNEVALKSELDFMPSVSAVPLNPGSLTVGVYRPLTMPSSFLDNYGAFRGLDAEYIALLTHHLNIRSKIKIYNSRELALTALGNGEADIILTSFSDSSEKISRAEKTLYQGIPILKTQMVAVTNMQHLVSLPEERGNERIATLSDPVYTDFIKKTYPQACVKKFSNIYSALSSVERGENDMYIGNNLDAGYYLTNDFSHTLEIKKAWEKQASVKYFLVNSHNTSLYTKVSDFCHRLSLRQKNNLLDYWLDTNKLLLTAGEMPLTEKEKQWVQNNPTIKVLANPYYAPLTMMSTTEDINGVAGDLIQLISLKTGLKFDVDYVNTENDMADRIKNGQWEMIPAATATSEREKVALFSNSYLSVPYVFISRHNKKTQPGSATLTRIAVPNHFALYHFLQKKYPQAIFVPVGSSTQALTYLIENKADIAVANKVTARFFIDHYFRGTMNYADIPDAPPANIAFAINKNKPELQTIINKVLESVPSKQIFYSVDKWNRVTDPGINTWNLYRREFYSVSAFLLLLIASSLVWAVYLQREVRKRKVFERHLLDQLNYSHELSNLLPFPLYMVDLNGQILKSNAAYIHSIGSHFAADTISVSHPLFEVFTQIKNHFQAGLLPHVVVTTELLLGLRGQTRDVQHWFVPFRRNGESTTTFICGWQDMTEYKKLLHCLQSEKENAIRANEAKRLFLARMSHEIRTPVSAVMGFLEILKHKYAQDDDFGLAYSVAFGLLDVVGDVIDIEKIESGKYTINNQWQTLGFMFEHITHMFDGLVEQKQIQLSCPEPLDDTFEYYLAPQPLRQIMVNLLSNAVKFTEKGSVCVTSRIEYLDVEHAILVVAVIDSGVGISCAEQNKLFLPFSQTESGNKFTGSGLGLSICRHLSDMMGGKLEVSSEPNVGSTFTLTLPVKFRVNRAYELPQEQCCPCAVKQSDLTILIVDDNRNNRLLLKKQLMILGYLAEEAGDGKEALAAIKYTSYDLIITDLDMPKMSGAELVSAVRKFDNQAVIIGLTAHAQESERRRCIEAGMNDLSFKPLGLQKLNELLLNCPVRRQREEFPALNELFGKDRAAYYEFLRQAQSDVLFDLQTLLQARVEEDPEVIAKKIHRLSGTAQILNEEALCNQLEKYKAIDKNDPDEIKKYFTTLVKQLHVMLAKIESVMKRLSNEGG</sequence>
<keyword evidence="7" id="KW-0812">Transmembrane</keyword>
<dbReference type="PANTHER" id="PTHR43047:SF72">
    <property type="entry name" value="OSMOSENSING HISTIDINE PROTEIN KINASE SLN1"/>
    <property type="match status" value="1"/>
</dbReference>
<dbReference type="SMART" id="SM00448">
    <property type="entry name" value="REC"/>
    <property type="match status" value="1"/>
</dbReference>